<reference evidence="1 2" key="1">
    <citation type="submission" date="2020-08" db="EMBL/GenBank/DDBJ databases">
        <title>Genomic Encyclopedia of Type Strains, Phase IV (KMG-IV): sequencing the most valuable type-strain genomes for metagenomic binning, comparative biology and taxonomic classification.</title>
        <authorList>
            <person name="Goeker M."/>
        </authorList>
    </citation>
    <scope>NUCLEOTIDE SEQUENCE [LARGE SCALE GENOMIC DNA]</scope>
    <source>
        <strain evidence="1 2">DSM 11099</strain>
    </source>
</reference>
<protein>
    <submittedName>
        <fullName evidence="1">Uncharacterized protein YbaA (DUF1428 family)</fullName>
    </submittedName>
</protein>
<dbReference type="SUPFAM" id="SSF54909">
    <property type="entry name" value="Dimeric alpha+beta barrel"/>
    <property type="match status" value="1"/>
</dbReference>
<keyword evidence="2" id="KW-1185">Reference proteome</keyword>
<dbReference type="EMBL" id="JACHEU010000005">
    <property type="protein sequence ID" value="MBB6014408.1"/>
    <property type="molecule type" value="Genomic_DNA"/>
</dbReference>
<dbReference type="RefSeq" id="WP_183832579.1">
    <property type="nucleotide sequence ID" value="NZ_JACHEU010000005.1"/>
</dbReference>
<sequence length="123" mass="13983">MSYVDGFLLAVPKAQLEEYKAMARKACDVWMEHGALAYAECTGEDVPYGELTSFPRAVQAKEDEIVIFSWIVYKSRKDRDEILEKVMADPRLKGDMENMPFDGKRMIFGGFDCFLNAQKGQAL</sequence>
<name>A0A7W9S7H5_9HYPH</name>
<evidence type="ECO:0000313" key="2">
    <source>
        <dbReference type="Proteomes" id="UP000533306"/>
    </source>
</evidence>
<accession>A0A7W9S7H5</accession>
<proteinExistence type="predicted"/>
<dbReference type="AlphaFoldDB" id="A0A7W9S7H5"/>
<comment type="caution">
    <text evidence="1">The sequence shown here is derived from an EMBL/GenBank/DDBJ whole genome shotgun (WGS) entry which is preliminary data.</text>
</comment>
<dbReference type="InterPro" id="IPR011008">
    <property type="entry name" value="Dimeric_a/b-barrel"/>
</dbReference>
<evidence type="ECO:0000313" key="1">
    <source>
        <dbReference type="EMBL" id="MBB6014408.1"/>
    </source>
</evidence>
<gene>
    <name evidence="1" type="ORF">HNR59_003802</name>
</gene>
<dbReference type="Proteomes" id="UP000533306">
    <property type="component" value="Unassembled WGS sequence"/>
</dbReference>
<organism evidence="1 2">
    <name type="scientific">Aquamicrobium lusatiense</name>
    <dbReference type="NCBI Taxonomy" id="89772"/>
    <lineage>
        <taxon>Bacteria</taxon>
        <taxon>Pseudomonadati</taxon>
        <taxon>Pseudomonadota</taxon>
        <taxon>Alphaproteobacteria</taxon>
        <taxon>Hyphomicrobiales</taxon>
        <taxon>Phyllobacteriaceae</taxon>
        <taxon>Aquamicrobium</taxon>
    </lineage>
</organism>
<dbReference type="Gene3D" id="3.30.70.100">
    <property type="match status" value="1"/>
</dbReference>
<dbReference type="Pfam" id="PF07237">
    <property type="entry name" value="DUF1428"/>
    <property type="match status" value="1"/>
</dbReference>
<dbReference type="PIRSF" id="PIRSF007028">
    <property type="entry name" value="UCP007028"/>
    <property type="match status" value="1"/>
</dbReference>
<dbReference type="InterPro" id="IPR009874">
    <property type="entry name" value="DUF1428"/>
</dbReference>